<dbReference type="Proteomes" id="UP001214250">
    <property type="component" value="Chromosome 1"/>
</dbReference>
<dbReference type="InterPro" id="IPR012334">
    <property type="entry name" value="Pectin_lyas_fold"/>
</dbReference>
<dbReference type="SMART" id="SM00710">
    <property type="entry name" value="PbH1"/>
    <property type="match status" value="6"/>
</dbReference>
<keyword evidence="3" id="KW-1185">Reference proteome</keyword>
<reference evidence="2 3" key="1">
    <citation type="submission" date="2023-02" db="EMBL/GenBank/DDBJ databases">
        <title>Genome sequence of Lentisphaera profundi SAORIC-696.</title>
        <authorList>
            <person name="Kim e."/>
            <person name="Cho J.-C."/>
            <person name="Choi A."/>
            <person name="Kang I."/>
        </authorList>
    </citation>
    <scope>NUCLEOTIDE SEQUENCE [LARGE SCALE GENOMIC DNA]</scope>
    <source>
        <strain evidence="2 3">SAORIC-696</strain>
    </source>
</reference>
<name>A0ABY7VT11_9BACT</name>
<proteinExistence type="predicted"/>
<accession>A0ABY7VT11</accession>
<sequence length="541" mass="60068">MKSLFNFRSLLCLFTISLVHLEAATYYVDNQANNERANGLTEKTAFKDFTQVNRLNLLAGDKVLLKRGGHYHGAIKLQSLEGTEIAPIELASYGDENLARPKIDGQGYFAVINLDGCAYVNVSGLELTNDGGKARDKRAKHERYGVALTAIAGDSHNINLRDLKIHHIFASESRASEGYNPTSNFGMGVILENKKSQHSINRITLEDSDIRMVGFYGIRIKGSMEQKVSMVNILNNKTVDTGCSGVQMSYASHIRVKGNDFAYSGSNKDPRMHARGSGSWCWGSENITYEENKFSHARGKGDSAGIHIDFNCKNIIVQRNLSIDNEGGFIEILGNNWNCTYRYNISINDGARIKGENRAFQEGKILWFSSFCGKDGGRKGPYNNYIYNNTIFVKKGILNKFSVAPTTEGVLIANNIFHLMDESKNVSGDQFWNKKLRAQVNKPSKNIVFGNNIYNKETSLPADFEIQDKAKIIGDVEFKNAGSLDAHDYIPINSDLVIDKGIEIQRLANDPIGIIGGLKMKSDFFGNPIKGRPDMGAIEIQ</sequence>
<gene>
    <name evidence="2" type="ORF">PQO03_02810</name>
</gene>
<evidence type="ECO:0000313" key="2">
    <source>
        <dbReference type="EMBL" id="WDE96889.1"/>
    </source>
</evidence>
<dbReference type="InterPro" id="IPR006626">
    <property type="entry name" value="PbH1"/>
</dbReference>
<dbReference type="RefSeq" id="WP_274150953.1">
    <property type="nucleotide sequence ID" value="NZ_CP117811.1"/>
</dbReference>
<protein>
    <submittedName>
        <fullName evidence="2">Right-handed parallel beta-helix repeat-containing protein</fullName>
    </submittedName>
</protein>
<dbReference type="EMBL" id="CP117811">
    <property type="protein sequence ID" value="WDE96889.1"/>
    <property type="molecule type" value="Genomic_DNA"/>
</dbReference>
<evidence type="ECO:0000313" key="3">
    <source>
        <dbReference type="Proteomes" id="UP001214250"/>
    </source>
</evidence>
<keyword evidence="1" id="KW-0732">Signal</keyword>
<dbReference type="Gene3D" id="2.160.20.10">
    <property type="entry name" value="Single-stranded right-handed beta-helix, Pectin lyase-like"/>
    <property type="match status" value="1"/>
</dbReference>
<evidence type="ECO:0000256" key="1">
    <source>
        <dbReference type="SAM" id="SignalP"/>
    </source>
</evidence>
<dbReference type="SUPFAM" id="SSF51126">
    <property type="entry name" value="Pectin lyase-like"/>
    <property type="match status" value="1"/>
</dbReference>
<feature type="chain" id="PRO_5046762322" evidence="1">
    <location>
        <begin position="24"/>
        <end position="541"/>
    </location>
</feature>
<organism evidence="2 3">
    <name type="scientific">Lentisphaera profundi</name>
    <dbReference type="NCBI Taxonomy" id="1658616"/>
    <lineage>
        <taxon>Bacteria</taxon>
        <taxon>Pseudomonadati</taxon>
        <taxon>Lentisphaerota</taxon>
        <taxon>Lentisphaeria</taxon>
        <taxon>Lentisphaerales</taxon>
        <taxon>Lentisphaeraceae</taxon>
        <taxon>Lentisphaera</taxon>
    </lineage>
</organism>
<dbReference type="InterPro" id="IPR011050">
    <property type="entry name" value="Pectin_lyase_fold/virulence"/>
</dbReference>
<feature type="signal peptide" evidence="1">
    <location>
        <begin position="1"/>
        <end position="23"/>
    </location>
</feature>